<feature type="domain" description="Macro" evidence="3">
    <location>
        <begin position="225"/>
        <end position="412"/>
    </location>
</feature>
<organism evidence="4 6">
    <name type="scientific">Rotaria magnacalcarata</name>
    <dbReference type="NCBI Taxonomy" id="392030"/>
    <lineage>
        <taxon>Eukaryota</taxon>
        <taxon>Metazoa</taxon>
        <taxon>Spiralia</taxon>
        <taxon>Gnathifera</taxon>
        <taxon>Rotifera</taxon>
        <taxon>Eurotatoria</taxon>
        <taxon>Bdelloidea</taxon>
        <taxon>Philodinida</taxon>
        <taxon>Philodinidae</taxon>
        <taxon>Rotaria</taxon>
    </lineage>
</organism>
<dbReference type="InterPro" id="IPR002589">
    <property type="entry name" value="Macro_dom"/>
</dbReference>
<feature type="transmembrane region" description="Helical" evidence="1">
    <location>
        <begin position="148"/>
        <end position="170"/>
    </location>
</feature>
<dbReference type="Proteomes" id="UP000663842">
    <property type="component" value="Unassembled WGS sequence"/>
</dbReference>
<dbReference type="AlphaFoldDB" id="A0A819GI28"/>
<feature type="transmembrane region" description="Helical" evidence="1">
    <location>
        <begin position="108"/>
        <end position="127"/>
    </location>
</feature>
<dbReference type="Gene3D" id="3.40.220.10">
    <property type="entry name" value="Leucine Aminopeptidase, subunit E, domain 1"/>
    <property type="match status" value="1"/>
</dbReference>
<dbReference type="PROSITE" id="PS50802">
    <property type="entry name" value="OTU"/>
    <property type="match status" value="1"/>
</dbReference>
<proteinExistence type="predicted"/>
<dbReference type="SMART" id="SM00506">
    <property type="entry name" value="A1pp"/>
    <property type="match status" value="1"/>
</dbReference>
<reference evidence="4" key="1">
    <citation type="submission" date="2021-02" db="EMBL/GenBank/DDBJ databases">
        <authorList>
            <person name="Nowell W R."/>
        </authorList>
    </citation>
    <scope>NUCLEOTIDE SEQUENCE</scope>
</reference>
<dbReference type="Pfam" id="PF01661">
    <property type="entry name" value="Macro"/>
    <property type="match status" value="1"/>
</dbReference>
<protein>
    <recommendedName>
        <fullName evidence="7">OTU domain-containing protein</fullName>
    </recommendedName>
</protein>
<dbReference type="SUPFAM" id="SSF52949">
    <property type="entry name" value="Macro domain-like"/>
    <property type="match status" value="1"/>
</dbReference>
<dbReference type="Proteomes" id="UP000663866">
    <property type="component" value="Unassembled WGS sequence"/>
</dbReference>
<keyword evidence="6" id="KW-1185">Reference proteome</keyword>
<evidence type="ECO:0008006" key="7">
    <source>
        <dbReference type="Google" id="ProtNLM"/>
    </source>
</evidence>
<name>A0A819GI28_9BILA</name>
<gene>
    <name evidence="4" type="ORF">OVN521_LOCUS8418</name>
    <name evidence="5" type="ORF">UXM345_LOCUS9612</name>
</gene>
<evidence type="ECO:0000313" key="6">
    <source>
        <dbReference type="Proteomes" id="UP000663866"/>
    </source>
</evidence>
<evidence type="ECO:0000259" key="2">
    <source>
        <dbReference type="PROSITE" id="PS50802"/>
    </source>
</evidence>
<feature type="transmembrane region" description="Helical" evidence="1">
    <location>
        <begin position="182"/>
        <end position="205"/>
    </location>
</feature>
<evidence type="ECO:0000256" key="1">
    <source>
        <dbReference type="SAM" id="Phobius"/>
    </source>
</evidence>
<accession>A0A819GI28</accession>
<evidence type="ECO:0000313" key="5">
    <source>
        <dbReference type="EMBL" id="CAF3883689.1"/>
    </source>
</evidence>
<keyword evidence="1" id="KW-0812">Transmembrane</keyword>
<keyword evidence="1" id="KW-1133">Transmembrane helix</keyword>
<comment type="caution">
    <text evidence="4">The sequence shown here is derived from an EMBL/GenBank/DDBJ whole genome shotgun (WGS) entry which is preliminary data.</text>
</comment>
<sequence length="724" mass="81969">MGCLLFFNFTLLLFAITLLILGITTSRWLITVDNNSNHINTERADGIISSCQRLYRDGNTEKYLTVGNVTNIINTNYLYDDAYVCFNRLLKWHNSTIAGPKLDDNQKVLIGLSIGSVFLAIIALLLTQLINANASFHNFKCSKRMVECLLVFDILSVVLALITLALFLGINGLQTLTAYGFSFWSFVAGTCCVFLSCIVTAVYRIDVEFEFRRYRHDIIEQIDQDSVRFSFTNGSLEVLIRNGDLSQEPCDAVVNPTNESMVPDGGVDVLIHQQMGQFFTDQVVAIHKEMKNQSCPVGQSRIFIAKFNRAEHDPRFVISTVGPVYEESEKERAAFLLQSCYYTSLALANIYQLASIAYPAISCGTNQFPVHEAARVAIESIRRFSFNVKEVRFVLYERSTFDVFIREWTDYAQQVNKEANIGDQITDAISEPPKKSTSKPPVPLKPKTRFCVLCKQNMLPTGRTILCLACSQLTRAQVFKMFLSNLRTASENSYNDLAKECQLLQTVLSLYPLIYTPVQVFDQVVHTRDQVAEHYIHQYCTTLFRNFIPISIAGDGNCFYNSFVQLGGVGSTTDGSPLTPIELRARNVVELVLNIDDYKSQYDRLSSILDNFEDYARKEMVHDTNYVGIWDLLSIPSVLNIHLIAAYPKVNGNEDLNVQLLNESMFPPLNEENESQNQAKKSEIASTYKEVRLLFSHANRPLAGRLQAKEMWSPNHFVPLLNMR</sequence>
<dbReference type="InterPro" id="IPR043472">
    <property type="entry name" value="Macro_dom-like"/>
</dbReference>
<dbReference type="InterPro" id="IPR003323">
    <property type="entry name" value="OTU_dom"/>
</dbReference>
<dbReference type="PANTHER" id="PTHR11106:SF27">
    <property type="entry name" value="MACRO DOMAIN-CONTAINING PROTEIN"/>
    <property type="match status" value="1"/>
</dbReference>
<dbReference type="PROSITE" id="PS51154">
    <property type="entry name" value="MACRO"/>
    <property type="match status" value="1"/>
</dbReference>
<dbReference type="EMBL" id="CAJOBG010000981">
    <property type="protein sequence ID" value="CAF3880193.1"/>
    <property type="molecule type" value="Genomic_DNA"/>
</dbReference>
<dbReference type="EMBL" id="CAJOBF010000884">
    <property type="protein sequence ID" value="CAF3883689.1"/>
    <property type="molecule type" value="Genomic_DNA"/>
</dbReference>
<keyword evidence="1" id="KW-0472">Membrane</keyword>
<feature type="domain" description="OTU" evidence="2">
    <location>
        <begin position="547"/>
        <end position="723"/>
    </location>
</feature>
<dbReference type="PANTHER" id="PTHR11106">
    <property type="entry name" value="GANGLIOSIDE INDUCED DIFFERENTIATION ASSOCIATED PROTEIN 2-RELATED"/>
    <property type="match status" value="1"/>
</dbReference>
<evidence type="ECO:0000259" key="3">
    <source>
        <dbReference type="PROSITE" id="PS51154"/>
    </source>
</evidence>
<evidence type="ECO:0000313" key="4">
    <source>
        <dbReference type="EMBL" id="CAF3880193.1"/>
    </source>
</evidence>